<dbReference type="PANTHER" id="PTHR10705">
    <property type="entry name" value="DOLICHYL-DIPHOSPHOOLIGOSACCHARIDE--PROTEIN GLYCOSYLTRANSFERASE SUBUNIT DAD1"/>
    <property type="match status" value="1"/>
</dbReference>
<evidence type="ECO:0000256" key="4">
    <source>
        <dbReference type="ARBA" id="ARBA00009386"/>
    </source>
</evidence>
<gene>
    <name evidence="12" type="ORF">SDJN03_03592</name>
</gene>
<comment type="similarity">
    <text evidence="4">Belongs to the DAD/OST2 family.</text>
</comment>
<evidence type="ECO:0000256" key="2">
    <source>
        <dbReference type="ARBA" id="ARBA00004477"/>
    </source>
</evidence>
<evidence type="ECO:0000256" key="9">
    <source>
        <dbReference type="ARBA" id="ARBA00022989"/>
    </source>
</evidence>
<feature type="non-terminal residue" evidence="12">
    <location>
        <position position="1"/>
    </location>
</feature>
<dbReference type="AlphaFoldDB" id="A0AAV6P4C5"/>
<reference evidence="12 13" key="1">
    <citation type="journal article" date="2021" name="Hortic Res">
        <title>The domestication of Cucurbita argyrosperma as revealed by the genome of its wild relative.</title>
        <authorList>
            <person name="Barrera-Redondo J."/>
            <person name="Sanchez-de la Vega G."/>
            <person name="Aguirre-Liguori J.A."/>
            <person name="Castellanos-Morales G."/>
            <person name="Gutierrez-Guerrero Y.T."/>
            <person name="Aguirre-Dugua X."/>
            <person name="Aguirre-Planter E."/>
            <person name="Tenaillon M.I."/>
            <person name="Lira-Saade R."/>
            <person name="Eguiarte L.E."/>
        </authorList>
    </citation>
    <scope>NUCLEOTIDE SEQUENCE [LARGE SCALE GENOMIC DNA]</scope>
    <source>
        <strain evidence="12">JBR-2021</strain>
    </source>
</reference>
<dbReference type="Proteomes" id="UP000685013">
    <property type="component" value="Chromosome 2"/>
</dbReference>
<keyword evidence="6 11" id="KW-0812">Transmembrane</keyword>
<keyword evidence="7" id="KW-0053">Apoptosis</keyword>
<evidence type="ECO:0000256" key="7">
    <source>
        <dbReference type="ARBA" id="ARBA00022703"/>
    </source>
</evidence>
<dbReference type="EMBL" id="JAGKQH010000002">
    <property type="protein sequence ID" value="KAG6606275.1"/>
    <property type="molecule type" value="Genomic_DNA"/>
</dbReference>
<keyword evidence="9 11" id="KW-1133">Transmembrane helix</keyword>
<organism evidence="12 13">
    <name type="scientific">Cucurbita argyrosperma subsp. sororia</name>
    <dbReference type="NCBI Taxonomy" id="37648"/>
    <lineage>
        <taxon>Eukaryota</taxon>
        <taxon>Viridiplantae</taxon>
        <taxon>Streptophyta</taxon>
        <taxon>Embryophyta</taxon>
        <taxon>Tracheophyta</taxon>
        <taxon>Spermatophyta</taxon>
        <taxon>Magnoliopsida</taxon>
        <taxon>eudicotyledons</taxon>
        <taxon>Gunneridae</taxon>
        <taxon>Pentapetalae</taxon>
        <taxon>rosids</taxon>
        <taxon>fabids</taxon>
        <taxon>Cucurbitales</taxon>
        <taxon>Cucurbitaceae</taxon>
        <taxon>Cucurbiteae</taxon>
        <taxon>Cucurbita</taxon>
    </lineage>
</organism>
<keyword evidence="13" id="KW-1185">Reference proteome</keyword>
<comment type="pathway">
    <text evidence="3">Protein modification; protein glycosylation.</text>
</comment>
<evidence type="ECO:0000256" key="6">
    <source>
        <dbReference type="ARBA" id="ARBA00022692"/>
    </source>
</evidence>
<keyword evidence="10 11" id="KW-0472">Membrane</keyword>
<evidence type="ECO:0000256" key="1">
    <source>
        <dbReference type="ARBA" id="ARBA00002791"/>
    </source>
</evidence>
<evidence type="ECO:0000256" key="8">
    <source>
        <dbReference type="ARBA" id="ARBA00022824"/>
    </source>
</evidence>
<evidence type="ECO:0000313" key="13">
    <source>
        <dbReference type="Proteomes" id="UP000685013"/>
    </source>
</evidence>
<comment type="subcellular location">
    <subcellularLocation>
        <location evidence="2">Endoplasmic reticulum membrane</location>
        <topology evidence="2">Multi-pass membrane protein</topology>
    </subcellularLocation>
</comment>
<protein>
    <submittedName>
        <fullName evidence="12">Uncharacterized protein</fullName>
    </submittedName>
</protein>
<dbReference type="PANTHER" id="PTHR10705:SF0">
    <property type="entry name" value="DOLICHYL-DIPHOSPHOOLIGOSACCHARIDE--PROTEIN GLYCOSYLTRANSFERASE SUBUNIT DAD1"/>
    <property type="match status" value="1"/>
</dbReference>
<evidence type="ECO:0000313" key="12">
    <source>
        <dbReference type="EMBL" id="KAG6606275.1"/>
    </source>
</evidence>
<proteinExistence type="inferred from homology"/>
<feature type="transmembrane region" description="Helical" evidence="11">
    <location>
        <begin position="12"/>
        <end position="30"/>
    </location>
</feature>
<keyword evidence="8" id="KW-0256">Endoplasmic reticulum</keyword>
<dbReference type="GO" id="GO:0006487">
    <property type="term" value="P:protein N-linked glycosylation"/>
    <property type="evidence" value="ECO:0007669"/>
    <property type="project" value="TreeGrafter"/>
</dbReference>
<accession>A0AAV6P4C5</accession>
<evidence type="ECO:0000256" key="10">
    <source>
        <dbReference type="ARBA" id="ARBA00023136"/>
    </source>
</evidence>
<evidence type="ECO:0000256" key="5">
    <source>
        <dbReference type="ARBA" id="ARBA00011157"/>
    </source>
</evidence>
<comment type="function">
    <text evidence="1">Subunit of the oligosaccharyl transferase (OST) complex that catalyzes the initial transfer of a defined glycan (Glc(3)Man(9)GlcNAc(2) in eukaryotes) from the lipid carrier dolichol-pyrophosphate to an asparagine residue within an Asn-X-Ser/Thr consensus motif in nascent polypeptide chains, the first step in protein N-glycosylation. N-glycosylation occurs cotranslationally and the complex associates with the Sec61 complex at the channel-forming translocon complex that mediates protein translocation across the endoplasmic reticulum (ER). All subunits are required for a maximal enzyme activity.</text>
</comment>
<sequence>MAVAVFVPFNSYVSGVLFCVGSAVLAGEYYRCFTILKGNYPYEDKDNSRFCLIAVVCLRIQVKKTRNSSHCVSFGQWLIELSGHLVSHPERAFADFVLSILVIRLAEESLMLGAEGY</sequence>
<dbReference type="GO" id="GO:0008250">
    <property type="term" value="C:oligosaccharyltransferase complex"/>
    <property type="evidence" value="ECO:0007669"/>
    <property type="project" value="InterPro"/>
</dbReference>
<evidence type="ECO:0000256" key="11">
    <source>
        <dbReference type="SAM" id="Phobius"/>
    </source>
</evidence>
<comment type="subunit">
    <text evidence="5">Component of the oligosaccharyltransferase (OST) complex.</text>
</comment>
<evidence type="ECO:0000256" key="3">
    <source>
        <dbReference type="ARBA" id="ARBA00004922"/>
    </source>
</evidence>
<name>A0AAV6P4C5_9ROSI</name>
<comment type="caution">
    <text evidence="12">The sequence shown here is derived from an EMBL/GenBank/DDBJ whole genome shotgun (WGS) entry which is preliminary data.</text>
</comment>
<dbReference type="InterPro" id="IPR003038">
    <property type="entry name" value="DAD/Ost2"/>
</dbReference>